<name>A0A8I6RGY5_CIMLE</name>
<keyword evidence="4" id="KW-0378">Hydrolase</keyword>
<dbReference type="InterPro" id="IPR032506">
    <property type="entry name" value="SGSH_C"/>
</dbReference>
<evidence type="ECO:0000256" key="6">
    <source>
        <dbReference type="SAM" id="SignalP"/>
    </source>
</evidence>
<dbReference type="KEGG" id="clec:106663397"/>
<keyword evidence="3 6" id="KW-0732">Signal</keyword>
<dbReference type="Gene3D" id="3.40.720.10">
    <property type="entry name" value="Alkaline Phosphatase, subunit A"/>
    <property type="match status" value="1"/>
</dbReference>
<evidence type="ECO:0000313" key="9">
    <source>
        <dbReference type="EnsemblMetazoa" id="XP_014243703.1"/>
    </source>
</evidence>
<dbReference type="OrthoDB" id="10012954at2759"/>
<organism evidence="9 10">
    <name type="scientific">Cimex lectularius</name>
    <name type="common">Bed bug</name>
    <name type="synonym">Acanthia lectularia</name>
    <dbReference type="NCBI Taxonomy" id="79782"/>
    <lineage>
        <taxon>Eukaryota</taxon>
        <taxon>Metazoa</taxon>
        <taxon>Ecdysozoa</taxon>
        <taxon>Arthropoda</taxon>
        <taxon>Hexapoda</taxon>
        <taxon>Insecta</taxon>
        <taxon>Pterygota</taxon>
        <taxon>Neoptera</taxon>
        <taxon>Paraneoptera</taxon>
        <taxon>Hemiptera</taxon>
        <taxon>Heteroptera</taxon>
        <taxon>Panheteroptera</taxon>
        <taxon>Cimicomorpha</taxon>
        <taxon>Cimicidae</taxon>
        <taxon>Cimex</taxon>
    </lineage>
</organism>
<protein>
    <recommendedName>
        <fullName evidence="11">N-sulfoglucosamine sulfohydrolase</fullName>
    </recommendedName>
</protein>
<evidence type="ECO:0000259" key="8">
    <source>
        <dbReference type="Pfam" id="PF16347"/>
    </source>
</evidence>
<dbReference type="GO" id="GO:0006027">
    <property type="term" value="P:glycosaminoglycan catabolic process"/>
    <property type="evidence" value="ECO:0007669"/>
    <property type="project" value="TreeGrafter"/>
</dbReference>
<feature type="domain" description="Sulfatase N-terminal" evidence="7">
    <location>
        <begin position="21"/>
        <end position="325"/>
    </location>
</feature>
<evidence type="ECO:0008006" key="11">
    <source>
        <dbReference type="Google" id="ProtNLM"/>
    </source>
</evidence>
<proteinExistence type="inferred from homology"/>
<dbReference type="InterPro" id="IPR024607">
    <property type="entry name" value="Sulfatase_CS"/>
</dbReference>
<dbReference type="GeneID" id="106663397"/>
<reference evidence="9" key="1">
    <citation type="submission" date="2022-01" db="UniProtKB">
        <authorList>
            <consortium name="EnsemblMetazoa"/>
        </authorList>
    </citation>
    <scope>IDENTIFICATION</scope>
</reference>
<comment type="similarity">
    <text evidence="2">Belongs to the sulfatase family.</text>
</comment>
<dbReference type="GO" id="GO:0030200">
    <property type="term" value="P:heparan sulfate proteoglycan catabolic process"/>
    <property type="evidence" value="ECO:0007669"/>
    <property type="project" value="TreeGrafter"/>
</dbReference>
<dbReference type="PANTHER" id="PTHR43108:SF6">
    <property type="entry name" value="N-SULPHOGLUCOSAMINE SULPHOHYDROLASE"/>
    <property type="match status" value="1"/>
</dbReference>
<comment type="cofactor">
    <cofactor evidence="1">
        <name>Ca(2+)</name>
        <dbReference type="ChEBI" id="CHEBI:29108"/>
    </cofactor>
</comment>
<dbReference type="Proteomes" id="UP000494040">
    <property type="component" value="Unassembled WGS sequence"/>
</dbReference>
<evidence type="ECO:0000256" key="2">
    <source>
        <dbReference type="ARBA" id="ARBA00008779"/>
    </source>
</evidence>
<evidence type="ECO:0000259" key="7">
    <source>
        <dbReference type="Pfam" id="PF00884"/>
    </source>
</evidence>
<dbReference type="Pfam" id="PF16347">
    <property type="entry name" value="SGSH_C"/>
    <property type="match status" value="1"/>
</dbReference>
<feature type="domain" description="N-sulphoglucosamine sulphohydrolase C-terminal" evidence="8">
    <location>
        <begin position="422"/>
        <end position="472"/>
    </location>
</feature>
<dbReference type="PROSITE" id="PS00523">
    <property type="entry name" value="SULFATASE_1"/>
    <property type="match status" value="1"/>
</dbReference>
<dbReference type="CDD" id="cd16027">
    <property type="entry name" value="SGSH"/>
    <property type="match status" value="1"/>
</dbReference>
<feature type="chain" id="PRO_5035312635" description="N-sulfoglucosamine sulfohydrolase" evidence="6">
    <location>
        <begin position="21"/>
        <end position="495"/>
    </location>
</feature>
<keyword evidence="5" id="KW-0325">Glycoprotein</keyword>
<dbReference type="InterPro" id="IPR000917">
    <property type="entry name" value="Sulfatase_N"/>
</dbReference>
<dbReference type="RefSeq" id="XP_014243703.1">
    <property type="nucleotide sequence ID" value="XM_014388217.2"/>
</dbReference>
<dbReference type="AlphaFoldDB" id="A0A8I6RGY5"/>
<dbReference type="CTD" id="6448"/>
<evidence type="ECO:0000256" key="3">
    <source>
        <dbReference type="ARBA" id="ARBA00022729"/>
    </source>
</evidence>
<feature type="signal peptide" evidence="6">
    <location>
        <begin position="1"/>
        <end position="20"/>
    </location>
</feature>
<dbReference type="EnsemblMetazoa" id="XM_014388217.2">
    <property type="protein sequence ID" value="XP_014243703.1"/>
    <property type="gene ID" value="LOC106663397"/>
</dbReference>
<keyword evidence="10" id="KW-1185">Reference proteome</keyword>
<evidence type="ECO:0000256" key="5">
    <source>
        <dbReference type="ARBA" id="ARBA00023180"/>
    </source>
</evidence>
<sequence length="495" mass="56331">MLIRWPIQFLLCSLLASIDAKNVLFLLADDGGFEIGAYLNKIVQTPNIDSLAKKSLLFNNAYTPVSSCSPSRSSILTGQPTHQNGMYGLHHGVHHFNSFDHVQSFPDVLSKHGITTGIIGKKHVGPKEVYPFDFAETEENNSIMQVGRNVTYIKLLVRKFLKQTHNKPFFLYIGFHDPHRCGHTHPEFGNFCEKFGNGEPGNGLIPDWIPIIYQPEQIDGPYFVQDSMQAKYDLAAQYTTISRLDTGVGLVLKELESAGVLNDTLIIYTSDNGIPFAGGRTNVYDSGTAVPLLISSPRATALKNSVTSHITSLLDIAPTILDWFGLSKLYSKHNKNSMNLRGNSLLPLIEKGGSVKELPVFYSHNLHEVTMYYPMRAIRTKKYKLIHNLNYGMPFPIDQDLYVSPSFQDILNKTRNHQPTFWYRYLHNYYNRKEWELYSLHFDPMEINNLAYDPHYKDVFNQLKSQLNDWQQKTNDPWLCSPSGVLESGECRPLY</sequence>
<evidence type="ECO:0000256" key="1">
    <source>
        <dbReference type="ARBA" id="ARBA00001913"/>
    </source>
</evidence>
<dbReference type="PANTHER" id="PTHR43108">
    <property type="entry name" value="N-ACETYLGLUCOSAMINE-6-SULFATASE FAMILY MEMBER"/>
    <property type="match status" value="1"/>
</dbReference>
<evidence type="ECO:0000313" key="10">
    <source>
        <dbReference type="Proteomes" id="UP000494040"/>
    </source>
</evidence>
<dbReference type="GO" id="GO:0016250">
    <property type="term" value="F:N-sulfoglucosamine sulfohydrolase activity"/>
    <property type="evidence" value="ECO:0007669"/>
    <property type="project" value="TreeGrafter"/>
</dbReference>
<dbReference type="OMA" id="MAYPMRM"/>
<dbReference type="InterPro" id="IPR017850">
    <property type="entry name" value="Alkaline_phosphatase_core_sf"/>
</dbReference>
<dbReference type="Pfam" id="PF00884">
    <property type="entry name" value="Sulfatase"/>
    <property type="match status" value="1"/>
</dbReference>
<evidence type="ECO:0000256" key="4">
    <source>
        <dbReference type="ARBA" id="ARBA00022801"/>
    </source>
</evidence>
<accession>A0A8I6RGY5</accession>
<dbReference type="SUPFAM" id="SSF53649">
    <property type="entry name" value="Alkaline phosphatase-like"/>
    <property type="match status" value="1"/>
</dbReference>